<feature type="transmembrane region" description="Helical" evidence="7">
    <location>
        <begin position="318"/>
        <end position="337"/>
    </location>
</feature>
<feature type="transmembrane region" description="Helical" evidence="7">
    <location>
        <begin position="228"/>
        <end position="253"/>
    </location>
</feature>
<comment type="subcellular location">
    <subcellularLocation>
        <location evidence="1">Cell membrane</location>
        <topology evidence="1">Multi-pass membrane protein</topology>
    </subcellularLocation>
</comment>
<dbReference type="PANTHER" id="PTHR43549">
    <property type="entry name" value="MULTIDRUG RESISTANCE PROTEIN YPNP-RELATED"/>
    <property type="match status" value="1"/>
</dbReference>
<feature type="transmembrane region" description="Helical" evidence="7">
    <location>
        <begin position="455"/>
        <end position="475"/>
    </location>
</feature>
<reference evidence="9" key="1">
    <citation type="journal article" date="2019" name="Int. J. Syst. Evol. Microbiol.">
        <title>The Global Catalogue of Microorganisms (GCM) 10K type strain sequencing project: providing services to taxonomists for standard genome sequencing and annotation.</title>
        <authorList>
            <consortium name="The Broad Institute Genomics Platform"/>
            <consortium name="The Broad Institute Genome Sequencing Center for Infectious Disease"/>
            <person name="Wu L."/>
            <person name="Ma J."/>
        </authorList>
    </citation>
    <scope>NUCLEOTIDE SEQUENCE [LARGE SCALE GENOMIC DNA]</scope>
    <source>
        <strain evidence="9">CGMCC 1.10832</strain>
    </source>
</reference>
<comment type="caution">
    <text evidence="8">The sequence shown here is derived from an EMBL/GenBank/DDBJ whole genome shotgun (WGS) entry which is preliminary data.</text>
</comment>
<keyword evidence="3" id="KW-1003">Cell membrane</keyword>
<keyword evidence="2" id="KW-0813">Transport</keyword>
<dbReference type="NCBIfam" id="TIGR00797">
    <property type="entry name" value="matE"/>
    <property type="match status" value="1"/>
</dbReference>
<feature type="transmembrane region" description="Helical" evidence="7">
    <location>
        <begin position="91"/>
        <end position="112"/>
    </location>
</feature>
<dbReference type="InterPro" id="IPR052031">
    <property type="entry name" value="Membrane_Transporter-Flippase"/>
</dbReference>
<evidence type="ECO:0000256" key="2">
    <source>
        <dbReference type="ARBA" id="ARBA00022448"/>
    </source>
</evidence>
<protein>
    <submittedName>
        <fullName evidence="8">MATE family efflux transporter</fullName>
    </submittedName>
</protein>
<keyword evidence="4 7" id="KW-0812">Transmembrane</keyword>
<organism evidence="8 9">
    <name type="scientific">Marivirga lumbricoides</name>
    <dbReference type="NCBI Taxonomy" id="1046115"/>
    <lineage>
        <taxon>Bacteria</taxon>
        <taxon>Pseudomonadati</taxon>
        <taxon>Bacteroidota</taxon>
        <taxon>Cytophagia</taxon>
        <taxon>Cytophagales</taxon>
        <taxon>Marivirgaceae</taxon>
        <taxon>Marivirga</taxon>
    </lineage>
</organism>
<keyword evidence="9" id="KW-1185">Reference proteome</keyword>
<evidence type="ECO:0000256" key="3">
    <source>
        <dbReference type="ARBA" id="ARBA00022475"/>
    </source>
</evidence>
<proteinExistence type="predicted"/>
<feature type="transmembrane region" description="Helical" evidence="7">
    <location>
        <begin position="199"/>
        <end position="222"/>
    </location>
</feature>
<evidence type="ECO:0000256" key="6">
    <source>
        <dbReference type="ARBA" id="ARBA00023136"/>
    </source>
</evidence>
<evidence type="ECO:0000256" key="5">
    <source>
        <dbReference type="ARBA" id="ARBA00022989"/>
    </source>
</evidence>
<dbReference type="Proteomes" id="UP000636010">
    <property type="component" value="Unassembled WGS sequence"/>
</dbReference>
<keyword evidence="5 7" id="KW-1133">Transmembrane helix</keyword>
<feature type="transmembrane region" description="Helical" evidence="7">
    <location>
        <begin position="395"/>
        <end position="413"/>
    </location>
</feature>
<accession>A0ABQ1N1H8</accession>
<dbReference type="InterPro" id="IPR002528">
    <property type="entry name" value="MATE_fam"/>
</dbReference>
<name>A0ABQ1N1H8_9BACT</name>
<evidence type="ECO:0000256" key="1">
    <source>
        <dbReference type="ARBA" id="ARBA00004651"/>
    </source>
</evidence>
<dbReference type="EMBL" id="BMEC01000014">
    <property type="protein sequence ID" value="GGC49186.1"/>
    <property type="molecule type" value="Genomic_DNA"/>
</dbReference>
<dbReference type="PANTHER" id="PTHR43549:SF2">
    <property type="entry name" value="MULTIDRUG RESISTANCE PROTEIN NORM-RELATED"/>
    <property type="match status" value="1"/>
</dbReference>
<gene>
    <name evidence="8" type="ORF">GCM10011506_38510</name>
</gene>
<evidence type="ECO:0000313" key="8">
    <source>
        <dbReference type="EMBL" id="GGC49186.1"/>
    </source>
</evidence>
<feature type="transmembrane region" description="Helical" evidence="7">
    <location>
        <begin position="132"/>
        <end position="150"/>
    </location>
</feature>
<evidence type="ECO:0000256" key="4">
    <source>
        <dbReference type="ARBA" id="ARBA00022692"/>
    </source>
</evidence>
<evidence type="ECO:0000256" key="7">
    <source>
        <dbReference type="SAM" id="Phobius"/>
    </source>
</evidence>
<keyword evidence="6 7" id="KW-0472">Membrane</keyword>
<feature type="transmembrane region" description="Helical" evidence="7">
    <location>
        <begin position="292"/>
        <end position="312"/>
    </location>
</feature>
<feature type="transmembrane region" description="Helical" evidence="7">
    <location>
        <begin position="47"/>
        <end position="71"/>
    </location>
</feature>
<dbReference type="Pfam" id="PF01554">
    <property type="entry name" value="MatE"/>
    <property type="match status" value="2"/>
</dbReference>
<feature type="transmembrane region" description="Helical" evidence="7">
    <location>
        <begin position="358"/>
        <end position="375"/>
    </location>
</feature>
<sequence>MLLYQQLGITLGKNSNLSGISSYVRIDYKRFLIKKHLKKSKYTQGKILNSLVSLAIPIIMANILQTAYQLIDTFWLGRLGANAVAAVSLSFPVLFLILSLGAGLTLAGTVIVGNHKGAGDQKMVNYSSSQTVIVIFVISLLLSAIGHFAASPLMKLIGAGPEIFKDSVDYFQVSSFGFMFLFMFFVFQSLMRGIGNVMLPMFIVLGTVLLNLVLDPLFIFGYGDIPGYGVSGAAIASVITQGLSAFIGIAILFRGKMGIKVNWHQMKPDFPWIRKMFFLGIPASLEQSSRSAAMTIMVMLVTSFGSAAVAAYGIGARILSLVIVPALGFAIATTTLVSQNIGAGQIKRAEKIGNLSNNIAFFGLTSIGLLLFALAEPVTRFFVPGDEKVIRDGALFIKIMAPSFGLLGVQQVLNGVFNGAGFTKASLLISVFGLWVIRFPTAFMLSDKTTLGVEGIWWAFPVSNLIAAIVAFSYYKMGYWKIRMIRNRHKD</sequence>
<dbReference type="CDD" id="cd13142">
    <property type="entry name" value="MATE_like_12"/>
    <property type="match status" value="1"/>
</dbReference>
<feature type="transmembrane region" description="Helical" evidence="7">
    <location>
        <begin position="425"/>
        <end position="443"/>
    </location>
</feature>
<feature type="transmembrane region" description="Helical" evidence="7">
    <location>
        <begin position="170"/>
        <end position="187"/>
    </location>
</feature>
<dbReference type="PIRSF" id="PIRSF006603">
    <property type="entry name" value="DinF"/>
    <property type="match status" value="1"/>
</dbReference>
<dbReference type="InterPro" id="IPR048279">
    <property type="entry name" value="MdtK-like"/>
</dbReference>
<evidence type="ECO:0000313" key="9">
    <source>
        <dbReference type="Proteomes" id="UP000636010"/>
    </source>
</evidence>